<dbReference type="Gene3D" id="1.25.40.290">
    <property type="entry name" value="ARM repeat domains"/>
    <property type="match status" value="1"/>
</dbReference>
<dbReference type="Pfam" id="PF08713">
    <property type="entry name" value="DNA_alkylation"/>
    <property type="match status" value="1"/>
</dbReference>
<dbReference type="SUPFAM" id="SSF48371">
    <property type="entry name" value="ARM repeat"/>
    <property type="match status" value="1"/>
</dbReference>
<evidence type="ECO:0000313" key="1">
    <source>
        <dbReference type="EMBL" id="MBP2233782.1"/>
    </source>
</evidence>
<organism evidence="1 2">
    <name type="scientific">Sinorhizobium kostiense</name>
    <dbReference type="NCBI Taxonomy" id="76747"/>
    <lineage>
        <taxon>Bacteria</taxon>
        <taxon>Pseudomonadati</taxon>
        <taxon>Pseudomonadota</taxon>
        <taxon>Alphaproteobacteria</taxon>
        <taxon>Hyphomicrobiales</taxon>
        <taxon>Rhizobiaceae</taxon>
        <taxon>Sinorhizobium/Ensifer group</taxon>
        <taxon>Sinorhizobium</taxon>
    </lineage>
</organism>
<sequence length="366" mass="40497">MPEPLKNLLHPRVVVEIADQLSLHAPGFERDRFLASAGNGLESLELMQRSLQIRDALVEALPGDFPAAAGVLQAALPNGNAPGLNGWALLPVSQFVAVRGLGDFELSLSLLRRLTPHFTGEFAVRPFIHKDQGRALATIYRWIEDDDPHVRRLASEGTRPRLPWAMRLPKLVHDPRPILAILTALLDDPEEYVRRSVANSLNDIAKDHPDLVVEFVASHIRGATRERLRLLRHASRTLLKQGHRGALANFGFDTPLRVTAQLALATPTVRFGAELVLGLTVRNTGGSPQRIMIDYAVHHRKANGSTSPKVFKWTTATLEPGATFELKKHHPMRPITTRHYYGGAHRVVIMINGEPAAEADFELAMS</sequence>
<reference evidence="1 2" key="1">
    <citation type="submission" date="2021-03" db="EMBL/GenBank/DDBJ databases">
        <title>Genomic Encyclopedia of Type Strains, Phase IV (KMG-IV): sequencing the most valuable type-strain genomes for metagenomic binning, comparative biology and taxonomic classification.</title>
        <authorList>
            <person name="Goeker M."/>
        </authorList>
    </citation>
    <scope>NUCLEOTIDE SEQUENCE [LARGE SCALE GENOMIC DNA]</scope>
    <source>
        <strain evidence="1 2">DSM 13372</strain>
    </source>
</reference>
<evidence type="ECO:0000313" key="2">
    <source>
        <dbReference type="Proteomes" id="UP000730739"/>
    </source>
</evidence>
<dbReference type="PROSITE" id="PS50077">
    <property type="entry name" value="HEAT_REPEAT"/>
    <property type="match status" value="1"/>
</dbReference>
<name>A0ABS4QT07_9HYPH</name>
<dbReference type="InterPro" id="IPR016024">
    <property type="entry name" value="ARM-type_fold"/>
</dbReference>
<accession>A0ABS4QT07</accession>
<dbReference type="EMBL" id="JAGILA010000001">
    <property type="protein sequence ID" value="MBP2233782.1"/>
    <property type="molecule type" value="Genomic_DNA"/>
</dbReference>
<gene>
    <name evidence="1" type="ORF">J2Z31_000272</name>
</gene>
<protein>
    <submittedName>
        <fullName evidence="1">3-methyladenine DNA glycosylase AlkC</fullName>
    </submittedName>
</protein>
<proteinExistence type="predicted"/>
<dbReference type="InterPro" id="IPR021133">
    <property type="entry name" value="HEAT_type_2"/>
</dbReference>
<comment type="caution">
    <text evidence="1">The sequence shown here is derived from an EMBL/GenBank/DDBJ whole genome shotgun (WGS) entry which is preliminary data.</text>
</comment>
<dbReference type="Proteomes" id="UP000730739">
    <property type="component" value="Unassembled WGS sequence"/>
</dbReference>
<dbReference type="RefSeq" id="WP_209600076.1">
    <property type="nucleotide sequence ID" value="NZ_JAGILA010000001.1"/>
</dbReference>
<keyword evidence="2" id="KW-1185">Reference proteome</keyword>
<dbReference type="InterPro" id="IPR014825">
    <property type="entry name" value="DNA_alkylation"/>
</dbReference>